<feature type="chain" id="PRO_5019794667" description="YbaB/EbfC family DNA-binding protein" evidence="1">
    <location>
        <begin position="29"/>
        <end position="173"/>
    </location>
</feature>
<evidence type="ECO:0000256" key="1">
    <source>
        <dbReference type="SAM" id="SignalP"/>
    </source>
</evidence>
<name>A0A494Y552_9BURK</name>
<evidence type="ECO:0000313" key="3">
    <source>
        <dbReference type="Proteomes" id="UP000270342"/>
    </source>
</evidence>
<dbReference type="OrthoDB" id="9030124at2"/>
<accession>A0A494Y552</accession>
<dbReference type="EMBL" id="RBZU01000002">
    <property type="protein sequence ID" value="RKP57829.1"/>
    <property type="molecule type" value="Genomic_DNA"/>
</dbReference>
<dbReference type="Proteomes" id="UP000270342">
    <property type="component" value="Unassembled WGS sequence"/>
</dbReference>
<sequence>MKPVKSGRLGFVGSLGAALLALTGSVWAGTQSQPVVVDEAPQAWVDYAQRVAERLQSALSADAALAQEFGAFFDEWVTRNGQASAATTASTDEGPLTFGDASQAAVTLPTLKVRVWLDRSGHVTQVGFDEAAIGSERAVADLRALLLQQSVDAPPPRMMKQPVVIRLVPGAQL</sequence>
<organism evidence="2 3">
    <name type="scientific">Pararobbsia silviterrae</name>
    <dbReference type="NCBI Taxonomy" id="1792498"/>
    <lineage>
        <taxon>Bacteria</taxon>
        <taxon>Pseudomonadati</taxon>
        <taxon>Pseudomonadota</taxon>
        <taxon>Betaproteobacteria</taxon>
        <taxon>Burkholderiales</taxon>
        <taxon>Burkholderiaceae</taxon>
        <taxon>Pararobbsia</taxon>
    </lineage>
</organism>
<dbReference type="AlphaFoldDB" id="A0A494Y552"/>
<evidence type="ECO:0000313" key="2">
    <source>
        <dbReference type="EMBL" id="RKP57829.1"/>
    </source>
</evidence>
<proteinExistence type="predicted"/>
<comment type="caution">
    <text evidence="2">The sequence shown here is derived from an EMBL/GenBank/DDBJ whole genome shotgun (WGS) entry which is preliminary data.</text>
</comment>
<protein>
    <recommendedName>
        <fullName evidence="4">YbaB/EbfC family DNA-binding protein</fullName>
    </recommendedName>
</protein>
<reference evidence="2 3" key="1">
    <citation type="submission" date="2018-10" db="EMBL/GenBank/DDBJ databases">
        <title>Robbsia sp. DHC34, isolated from soil.</title>
        <authorList>
            <person name="Gao Z.-H."/>
            <person name="Qiu L.-H."/>
        </authorList>
    </citation>
    <scope>NUCLEOTIDE SEQUENCE [LARGE SCALE GENOMIC DNA]</scope>
    <source>
        <strain evidence="2 3">DHC34</strain>
    </source>
</reference>
<keyword evidence="1" id="KW-0732">Signal</keyword>
<evidence type="ECO:0008006" key="4">
    <source>
        <dbReference type="Google" id="ProtNLM"/>
    </source>
</evidence>
<dbReference type="RefSeq" id="WP_121085184.1">
    <property type="nucleotide sequence ID" value="NZ_RBZU01000002.1"/>
</dbReference>
<feature type="signal peptide" evidence="1">
    <location>
        <begin position="1"/>
        <end position="28"/>
    </location>
</feature>
<gene>
    <name evidence="2" type="ORF">D7S86_07865</name>
</gene>
<keyword evidence="3" id="KW-1185">Reference proteome</keyword>